<accession>A0ABN1RLI3</accession>
<dbReference type="Proteomes" id="UP001500665">
    <property type="component" value="Unassembled WGS sequence"/>
</dbReference>
<keyword evidence="1" id="KW-0812">Transmembrane</keyword>
<dbReference type="EMBL" id="BAAAHH010000022">
    <property type="protein sequence ID" value="GAA0959505.1"/>
    <property type="molecule type" value="Genomic_DNA"/>
</dbReference>
<keyword evidence="1" id="KW-0472">Membrane</keyword>
<comment type="caution">
    <text evidence="2">The sequence shown here is derived from an EMBL/GenBank/DDBJ whole genome shotgun (WGS) entry which is preliminary data.</text>
</comment>
<evidence type="ECO:0000256" key="1">
    <source>
        <dbReference type="SAM" id="Phobius"/>
    </source>
</evidence>
<feature type="transmembrane region" description="Helical" evidence="1">
    <location>
        <begin position="59"/>
        <end position="85"/>
    </location>
</feature>
<protein>
    <recommendedName>
        <fullName evidence="4">DUF4190 domain-containing protein</fullName>
    </recommendedName>
</protein>
<organism evidence="2 3">
    <name type="scientific">Actinocorallia libanotica</name>
    <dbReference type="NCBI Taxonomy" id="46162"/>
    <lineage>
        <taxon>Bacteria</taxon>
        <taxon>Bacillati</taxon>
        <taxon>Actinomycetota</taxon>
        <taxon>Actinomycetes</taxon>
        <taxon>Streptosporangiales</taxon>
        <taxon>Thermomonosporaceae</taxon>
        <taxon>Actinocorallia</taxon>
    </lineage>
</organism>
<name>A0ABN1RLI3_9ACTN</name>
<keyword evidence="1" id="KW-1133">Transmembrane helix</keyword>
<keyword evidence="3" id="KW-1185">Reference proteome</keyword>
<evidence type="ECO:0000313" key="2">
    <source>
        <dbReference type="EMBL" id="GAA0959505.1"/>
    </source>
</evidence>
<dbReference type="RefSeq" id="WP_344243317.1">
    <property type="nucleotide sequence ID" value="NZ_BAAAHH010000022.1"/>
</dbReference>
<proteinExistence type="predicted"/>
<evidence type="ECO:0000313" key="3">
    <source>
        <dbReference type="Proteomes" id="UP001500665"/>
    </source>
</evidence>
<sequence length="133" mass="13965">MKEQSPAATLDRSGLRALWLGLGALLLTLFFAPAGLAAGIAAVVVAVKARRNATGAVPGAVAGLVMGVAGALLSAVVLAMTVFLWSELNGYQECLTTANTKTDEQACKDTWMPRMEDRLNMPRGSLDQYGDLL</sequence>
<feature type="transmembrane region" description="Helical" evidence="1">
    <location>
        <begin position="20"/>
        <end position="47"/>
    </location>
</feature>
<gene>
    <name evidence="2" type="ORF">GCM10009550_49390</name>
</gene>
<evidence type="ECO:0008006" key="4">
    <source>
        <dbReference type="Google" id="ProtNLM"/>
    </source>
</evidence>
<reference evidence="2 3" key="1">
    <citation type="journal article" date="2019" name="Int. J. Syst. Evol. Microbiol.">
        <title>The Global Catalogue of Microorganisms (GCM) 10K type strain sequencing project: providing services to taxonomists for standard genome sequencing and annotation.</title>
        <authorList>
            <consortium name="The Broad Institute Genomics Platform"/>
            <consortium name="The Broad Institute Genome Sequencing Center for Infectious Disease"/>
            <person name="Wu L."/>
            <person name="Ma J."/>
        </authorList>
    </citation>
    <scope>NUCLEOTIDE SEQUENCE [LARGE SCALE GENOMIC DNA]</scope>
    <source>
        <strain evidence="2 3">JCM 10696</strain>
    </source>
</reference>